<dbReference type="PANTHER" id="PTHR42776">
    <property type="entry name" value="SERINE PEPTIDASE S9 FAMILY MEMBER"/>
    <property type="match status" value="1"/>
</dbReference>
<dbReference type="Pfam" id="PF00326">
    <property type="entry name" value="Peptidase_S9"/>
    <property type="match status" value="1"/>
</dbReference>
<evidence type="ECO:0000313" key="3">
    <source>
        <dbReference type="EMBL" id="RKE52920.1"/>
    </source>
</evidence>
<dbReference type="Proteomes" id="UP000286246">
    <property type="component" value="Unassembled WGS sequence"/>
</dbReference>
<proteinExistence type="predicted"/>
<keyword evidence="3" id="KW-0645">Protease</keyword>
<dbReference type="EMBL" id="RAPY01000002">
    <property type="protein sequence ID" value="RKE52920.1"/>
    <property type="molecule type" value="Genomic_DNA"/>
</dbReference>
<evidence type="ECO:0000313" key="4">
    <source>
        <dbReference type="Proteomes" id="UP000286246"/>
    </source>
</evidence>
<dbReference type="AlphaFoldDB" id="A0A420B802"/>
<gene>
    <name evidence="3" type="ORF">DFQ12_3167</name>
</gene>
<comment type="caution">
    <text evidence="3">The sequence shown here is derived from an EMBL/GenBank/DDBJ whole genome shotgun (WGS) entry which is preliminary data.</text>
</comment>
<protein>
    <submittedName>
        <fullName evidence="3">Dipeptidyl aminopeptidase/acylaminoacyl peptidase</fullName>
    </submittedName>
</protein>
<dbReference type="GO" id="GO:0006508">
    <property type="term" value="P:proteolysis"/>
    <property type="evidence" value="ECO:0007669"/>
    <property type="project" value="InterPro"/>
</dbReference>
<dbReference type="SUPFAM" id="SSF82171">
    <property type="entry name" value="DPP6 N-terminal domain-like"/>
    <property type="match status" value="1"/>
</dbReference>
<reference evidence="3 4" key="1">
    <citation type="submission" date="2018-09" db="EMBL/GenBank/DDBJ databases">
        <title>Genomic Encyclopedia of Type Strains, Phase III (KMG-III): the genomes of soil and plant-associated and newly described type strains.</title>
        <authorList>
            <person name="Whitman W."/>
        </authorList>
    </citation>
    <scope>NUCLEOTIDE SEQUENCE [LARGE SCALE GENOMIC DNA]</scope>
    <source>
        <strain evidence="3 4">CECT 7938</strain>
    </source>
</reference>
<organism evidence="3 4">
    <name type="scientific">Sphingobacterium detergens</name>
    <dbReference type="NCBI Taxonomy" id="1145106"/>
    <lineage>
        <taxon>Bacteria</taxon>
        <taxon>Pseudomonadati</taxon>
        <taxon>Bacteroidota</taxon>
        <taxon>Sphingobacteriia</taxon>
        <taxon>Sphingobacteriales</taxon>
        <taxon>Sphingobacteriaceae</taxon>
        <taxon>Sphingobacterium</taxon>
    </lineage>
</organism>
<evidence type="ECO:0000259" key="2">
    <source>
        <dbReference type="Pfam" id="PF00326"/>
    </source>
</evidence>
<dbReference type="PANTHER" id="PTHR42776:SF27">
    <property type="entry name" value="DIPEPTIDYL PEPTIDASE FAMILY MEMBER 6"/>
    <property type="match status" value="1"/>
</dbReference>
<dbReference type="Gene3D" id="3.40.50.1820">
    <property type="entry name" value="alpha/beta hydrolase"/>
    <property type="match status" value="1"/>
</dbReference>
<dbReference type="GO" id="GO:0004177">
    <property type="term" value="F:aminopeptidase activity"/>
    <property type="evidence" value="ECO:0007669"/>
    <property type="project" value="UniProtKB-KW"/>
</dbReference>
<keyword evidence="3" id="KW-0031">Aminopeptidase</keyword>
<accession>A0A420B802</accession>
<dbReference type="SUPFAM" id="SSF53474">
    <property type="entry name" value="alpha/beta-Hydrolases"/>
    <property type="match status" value="1"/>
</dbReference>
<dbReference type="Gene3D" id="2.120.10.30">
    <property type="entry name" value="TolB, C-terminal domain"/>
    <property type="match status" value="1"/>
</dbReference>
<dbReference type="GO" id="GO:0004252">
    <property type="term" value="F:serine-type endopeptidase activity"/>
    <property type="evidence" value="ECO:0007669"/>
    <property type="project" value="TreeGrafter"/>
</dbReference>
<dbReference type="InterPro" id="IPR029058">
    <property type="entry name" value="AB_hydrolase_fold"/>
</dbReference>
<evidence type="ECO:0000256" key="1">
    <source>
        <dbReference type="ARBA" id="ARBA00022801"/>
    </source>
</evidence>
<sequence>MTAIWYLITIFELIDKDAFGIMRLQFWTVLFFCALTMLGCQQHKVDPIPINQFFSTPEKSNFKISPNGRFIAYIGMDNHCKNIYLIDLKHQDSSKQLTYQNDINVKSFAWNNDSKISFLTEQSSQDSLRLYAVDINTEKIWALIKPVRARFRWIHSTVSGGEGFVAGINDRDSSFFDLYRIYLDGRPRELILQNPGNMSSWIASNDGQIRLAIANDSVQQSVLFRPSEKEPFKEIIRCDVESSFTPLGYKDSSNSIIYALSNINRDKLALVSYDLVNERELGELFSHKEVDMSPGGYFPELNRLLFVNYTTSRQSRHFFDEQTKRKYDELSKQIDGFEFQVLNTDASGEKVIIKTYTDVNPGGIYFYDFTTKKLTKLADNNSDLKDKELSPNEFITYKARDGVEISGYLTYPVHSNRKDLPMVVLPHDGPNGREVWGFDNEAQFLANRGYLVFQMNYRGSTGFGKKFWTAGFKEWGGKIQDDITDGVKWLIKEGIADKNRVAIVGKGFGGYSALHAACFNSDLYKCAVSYSGYTNLFTYFRDIPPYFKSYVQKMYQIVGNPIREAELFKNISPVFHSDKVRIPVLLVQGGKDRFSSVTDANQFVQKLKNNNVPVQYFLKEDEDRTFKKDENVFGYYNELERFLAKYLAD</sequence>
<keyword evidence="1" id="KW-0378">Hydrolase</keyword>
<feature type="domain" description="Peptidase S9 prolyl oligopeptidase catalytic" evidence="2">
    <location>
        <begin position="436"/>
        <end position="648"/>
    </location>
</feature>
<keyword evidence="4" id="KW-1185">Reference proteome</keyword>
<dbReference type="InterPro" id="IPR011042">
    <property type="entry name" value="6-blade_b-propeller_TolB-like"/>
</dbReference>
<dbReference type="InterPro" id="IPR001375">
    <property type="entry name" value="Peptidase_S9_cat"/>
</dbReference>
<name>A0A420B802_SPHD1</name>